<evidence type="ECO:0000313" key="3">
    <source>
        <dbReference type="EMBL" id="MEQ2193861.1"/>
    </source>
</evidence>
<dbReference type="EMBL" id="JAHRIN010008741">
    <property type="protein sequence ID" value="MEQ2193861.1"/>
    <property type="molecule type" value="Genomic_DNA"/>
</dbReference>
<dbReference type="Proteomes" id="UP001434883">
    <property type="component" value="Unassembled WGS sequence"/>
</dbReference>
<accession>A0ABV0QDG1</accession>
<proteinExistence type="predicted"/>
<feature type="domain" description="VWFD" evidence="2">
    <location>
        <begin position="1"/>
        <end position="133"/>
    </location>
</feature>
<reference evidence="3 4" key="1">
    <citation type="submission" date="2021-06" db="EMBL/GenBank/DDBJ databases">
        <authorList>
            <person name="Palmer J.M."/>
        </authorList>
    </citation>
    <scope>NUCLEOTIDE SEQUENCE [LARGE SCALE GENOMIC DNA]</scope>
    <source>
        <strain evidence="3 4">XC_2019</strain>
        <tissue evidence="3">Muscle</tissue>
    </source>
</reference>
<dbReference type="InterPro" id="IPR001846">
    <property type="entry name" value="VWF_type-D"/>
</dbReference>
<dbReference type="PANTHER" id="PTHR13802:SF63">
    <property type="entry name" value="SUSHI DOMAIN-CONTAINING PROTEIN 2"/>
    <property type="match status" value="1"/>
</dbReference>
<dbReference type="InterPro" id="IPR051495">
    <property type="entry name" value="Epithelial_Barrier/Signaling"/>
</dbReference>
<dbReference type="PANTHER" id="PTHR13802">
    <property type="entry name" value="MUCIN 4-RELATED"/>
    <property type="match status" value="1"/>
</dbReference>
<dbReference type="PROSITE" id="PS51233">
    <property type="entry name" value="VWFD"/>
    <property type="match status" value="1"/>
</dbReference>
<feature type="region of interest" description="Disordered" evidence="1">
    <location>
        <begin position="258"/>
        <end position="288"/>
    </location>
</feature>
<comment type="caution">
    <text evidence="3">The sequence shown here is derived from an EMBL/GenBank/DDBJ whole genome shotgun (WGS) entry which is preliminary data.</text>
</comment>
<gene>
    <name evidence="3" type="ORF">XENOCAPTIV_016311</name>
</gene>
<evidence type="ECO:0000313" key="4">
    <source>
        <dbReference type="Proteomes" id="UP001434883"/>
    </source>
</evidence>
<name>A0ABV0QDG1_9TELE</name>
<protein>
    <recommendedName>
        <fullName evidence="2">VWFD domain-containing protein</fullName>
    </recommendedName>
</protein>
<feature type="compositionally biased region" description="Pro residues" evidence="1">
    <location>
        <begin position="277"/>
        <end position="286"/>
    </location>
</feature>
<dbReference type="Pfam" id="PF00094">
    <property type="entry name" value="VWD"/>
    <property type="match status" value="1"/>
</dbReference>
<evidence type="ECO:0000259" key="2">
    <source>
        <dbReference type="PROSITE" id="PS51233"/>
    </source>
</evidence>
<organism evidence="3 4">
    <name type="scientific">Xenoophorus captivus</name>
    <dbReference type="NCBI Taxonomy" id="1517983"/>
    <lineage>
        <taxon>Eukaryota</taxon>
        <taxon>Metazoa</taxon>
        <taxon>Chordata</taxon>
        <taxon>Craniata</taxon>
        <taxon>Vertebrata</taxon>
        <taxon>Euteleostomi</taxon>
        <taxon>Actinopterygii</taxon>
        <taxon>Neopterygii</taxon>
        <taxon>Teleostei</taxon>
        <taxon>Neoteleostei</taxon>
        <taxon>Acanthomorphata</taxon>
        <taxon>Ovalentaria</taxon>
        <taxon>Atherinomorphae</taxon>
        <taxon>Cyprinodontiformes</taxon>
        <taxon>Goodeidae</taxon>
        <taxon>Xenoophorus</taxon>
    </lineage>
</organism>
<keyword evidence="4" id="KW-1185">Reference proteome</keyword>
<evidence type="ECO:0000256" key="1">
    <source>
        <dbReference type="SAM" id="MobiDB-lite"/>
    </source>
</evidence>
<sequence>MRERLSDIIEVRLDGRNDGLEVLRNQQTLSFAEQTWMDLQGVFVFSPTSTNVTIMFPSGAGVEVRHRGETMTTTVLLPEEFKDSTLGLLGKMNGDAKDDLALSNGQLVQNHSNPEELFNFGASWSFYLLLTDPIKSRQNGPGNGVEPSRIFAQDFGLPPFLEPSDLDWLDWAKKRLASFSWPGYTQSPLLPPFTGRHHSEQDQKKLRHLTSGVSEIQTGQNSWKISLDEGLARSSRGASRGKDAFNAGCVLLSGRFGTDSSSSGNNERGGPGKHPAPLSPPFPPPLQDHACVRDEAVHRDARPEQRPTSNQSRSLDCQICEHITTIKSAPLVRCAPELRRLHENSCARTQMYSCVLSCTSVVMATSSS</sequence>